<evidence type="ECO:0000256" key="1">
    <source>
        <dbReference type="SAM" id="Coils"/>
    </source>
</evidence>
<sequence>MTVAREEGFPAKAVKVPSWQAPPTEASSGGSEMAEGNAFVARAVVASVFGGAHSNWQEFDGQVRAIEDGTTAGATNWIAGILRRIDSGEARFPLVMMKLSVPGYGPGVAVRERSEFERAEEQLCEVEAKLTEAERRNRQLSKETREALTAGVEQCLRGYALWQIESHNGLRLREIEHRDAKLIKRSGQRHRQLFKKLESYLTRSRDAVAKLEVCVCVYYAALRVL</sequence>
<keyword evidence="3" id="KW-1185">Reference proteome</keyword>
<evidence type="ECO:0000313" key="3">
    <source>
        <dbReference type="Proteomes" id="UP000077202"/>
    </source>
</evidence>
<gene>
    <name evidence="2" type="ORF">AXG93_59s1110</name>
</gene>
<comment type="caution">
    <text evidence="2">The sequence shown here is derived from an EMBL/GenBank/DDBJ whole genome shotgun (WGS) entry which is preliminary data.</text>
</comment>
<dbReference type="EMBL" id="LVLJ01001945">
    <property type="protein sequence ID" value="OAE27267.1"/>
    <property type="molecule type" value="Genomic_DNA"/>
</dbReference>
<reference evidence="2" key="1">
    <citation type="submission" date="2016-03" db="EMBL/GenBank/DDBJ databases">
        <title>Mechanisms controlling the formation of the plant cell surface in tip-growing cells are functionally conserved among land plants.</title>
        <authorList>
            <person name="Honkanen S."/>
            <person name="Jones V.A."/>
            <person name="Morieri G."/>
            <person name="Champion C."/>
            <person name="Hetherington A.J."/>
            <person name="Kelly S."/>
            <person name="Saint-Marcoux D."/>
            <person name="Proust H."/>
            <person name="Prescott H."/>
            <person name="Dolan L."/>
        </authorList>
    </citation>
    <scope>NUCLEOTIDE SEQUENCE [LARGE SCALE GENOMIC DNA]</scope>
    <source>
        <tissue evidence="2">Whole gametophyte</tissue>
    </source>
</reference>
<dbReference type="Proteomes" id="UP000077202">
    <property type="component" value="Unassembled WGS sequence"/>
</dbReference>
<name>A0A176W2H9_MARPO</name>
<organism evidence="2 3">
    <name type="scientific">Marchantia polymorpha subsp. ruderalis</name>
    <dbReference type="NCBI Taxonomy" id="1480154"/>
    <lineage>
        <taxon>Eukaryota</taxon>
        <taxon>Viridiplantae</taxon>
        <taxon>Streptophyta</taxon>
        <taxon>Embryophyta</taxon>
        <taxon>Marchantiophyta</taxon>
        <taxon>Marchantiopsida</taxon>
        <taxon>Marchantiidae</taxon>
        <taxon>Marchantiales</taxon>
        <taxon>Marchantiaceae</taxon>
        <taxon>Marchantia</taxon>
    </lineage>
</organism>
<keyword evidence="1" id="KW-0175">Coiled coil</keyword>
<proteinExistence type="predicted"/>
<accession>A0A176W2H9</accession>
<dbReference type="AlphaFoldDB" id="A0A176W2H9"/>
<protein>
    <submittedName>
        <fullName evidence="2">Uncharacterized protein</fullName>
    </submittedName>
</protein>
<feature type="coiled-coil region" evidence="1">
    <location>
        <begin position="116"/>
        <end position="150"/>
    </location>
</feature>
<evidence type="ECO:0000313" key="2">
    <source>
        <dbReference type="EMBL" id="OAE27267.1"/>
    </source>
</evidence>